<proteinExistence type="predicted"/>
<keyword evidence="2" id="KW-1185">Reference proteome</keyword>
<evidence type="ECO:0008006" key="3">
    <source>
        <dbReference type="Google" id="ProtNLM"/>
    </source>
</evidence>
<sequence>MEKELNIGRETNWLSNYPSDQRSYLAQVYVSVMNVDLEQLMGPKPERTTTLQVIHRIKGGLSSIGHFSLEQQIKAEETALQLGNNSVEETNLNTIKLISHSVNVVKDWLEINNVGN</sequence>
<comment type="caution">
    <text evidence="1">The sequence shown here is derived from an EMBL/GenBank/DDBJ whole genome shotgun (WGS) entry which is preliminary data.</text>
</comment>
<protein>
    <recommendedName>
        <fullName evidence="3">Phosphorelay protein LuxU</fullName>
    </recommendedName>
</protein>
<dbReference type="EMBL" id="VXJS01000002">
    <property type="protein sequence ID" value="KAA8679504.1"/>
    <property type="molecule type" value="Genomic_DNA"/>
</dbReference>
<dbReference type="Proteomes" id="UP000322521">
    <property type="component" value="Unassembled WGS sequence"/>
</dbReference>
<reference evidence="1 2" key="1">
    <citation type="submission" date="2019-09" db="EMBL/GenBank/DDBJ databases">
        <title>Draft genome sequence of various Type strains from the CCUG.</title>
        <authorList>
            <person name="Pineiro-Iglesias B."/>
            <person name="Tunovic T."/>
            <person name="Unosson C."/>
            <person name="Inganas E."/>
            <person name="Ohlen M."/>
            <person name="Cardew S."/>
            <person name="Jensie-Markopoulos S."/>
            <person name="Salva-Serra F."/>
            <person name="Jaen-Luchoro D."/>
            <person name="Karlsson R."/>
            <person name="Svensson-Stadler L."/>
            <person name="Chun J."/>
            <person name="Moore E."/>
        </authorList>
    </citation>
    <scope>NUCLEOTIDE SEQUENCE [LARGE SCALE GENOMIC DNA]</scope>
    <source>
        <strain evidence="1 2">CCUG 56969T</strain>
    </source>
</reference>
<gene>
    <name evidence="1" type="ORF">F4W18_04535</name>
</gene>
<organism evidence="1 2">
    <name type="scientific">Vibrio gigantis</name>
    <dbReference type="NCBI Taxonomy" id="296199"/>
    <lineage>
        <taxon>Bacteria</taxon>
        <taxon>Pseudomonadati</taxon>
        <taxon>Pseudomonadota</taxon>
        <taxon>Gammaproteobacteria</taxon>
        <taxon>Vibrionales</taxon>
        <taxon>Vibrionaceae</taxon>
        <taxon>Vibrio</taxon>
    </lineage>
</organism>
<name>A0A5M9P354_9VIBR</name>
<evidence type="ECO:0000313" key="1">
    <source>
        <dbReference type="EMBL" id="KAA8679504.1"/>
    </source>
</evidence>
<dbReference type="RefSeq" id="WP_086714101.1">
    <property type="nucleotide sequence ID" value="NZ_AP025493.1"/>
</dbReference>
<dbReference type="OrthoDB" id="5878324at2"/>
<evidence type="ECO:0000313" key="2">
    <source>
        <dbReference type="Proteomes" id="UP000322521"/>
    </source>
</evidence>
<accession>A0A5M9P354</accession>
<dbReference type="AlphaFoldDB" id="A0A5M9P354"/>